<feature type="region of interest" description="Disordered" evidence="1">
    <location>
        <begin position="1793"/>
        <end position="1933"/>
    </location>
</feature>
<dbReference type="Proteomes" id="UP000038009">
    <property type="component" value="Unassembled WGS sequence"/>
</dbReference>
<dbReference type="OMA" id="WATECDI"/>
<feature type="domain" description="Protein kinase" evidence="2">
    <location>
        <begin position="1100"/>
        <end position="1528"/>
    </location>
</feature>
<gene>
    <name evidence="3" type="ORF">ABL78_1273</name>
</gene>
<feature type="compositionally biased region" description="Basic and acidic residues" evidence="1">
    <location>
        <begin position="1895"/>
        <end position="1919"/>
    </location>
</feature>
<feature type="compositionally biased region" description="Low complexity" evidence="1">
    <location>
        <begin position="252"/>
        <end position="272"/>
    </location>
</feature>
<evidence type="ECO:0000256" key="1">
    <source>
        <dbReference type="SAM" id="MobiDB-lite"/>
    </source>
</evidence>
<feature type="region of interest" description="Disordered" evidence="1">
    <location>
        <begin position="403"/>
        <end position="438"/>
    </location>
</feature>
<feature type="compositionally biased region" description="Basic residues" evidence="1">
    <location>
        <begin position="1991"/>
        <end position="2006"/>
    </location>
</feature>
<feature type="compositionally biased region" description="Polar residues" evidence="1">
    <location>
        <begin position="84"/>
        <end position="93"/>
    </location>
</feature>
<feature type="compositionally biased region" description="Polar residues" evidence="1">
    <location>
        <begin position="1714"/>
        <end position="1726"/>
    </location>
</feature>
<feature type="region of interest" description="Disordered" evidence="1">
    <location>
        <begin position="1312"/>
        <end position="1336"/>
    </location>
</feature>
<feature type="compositionally biased region" description="Low complexity" evidence="1">
    <location>
        <begin position="1979"/>
        <end position="1990"/>
    </location>
</feature>
<dbReference type="OrthoDB" id="272915at2759"/>
<feature type="compositionally biased region" description="Basic residues" evidence="1">
    <location>
        <begin position="555"/>
        <end position="572"/>
    </location>
</feature>
<name>A0A0N1PDV5_LEPSE</name>
<dbReference type="EMBL" id="LJSK01000020">
    <property type="protein sequence ID" value="KPI89608.1"/>
    <property type="molecule type" value="Genomic_DNA"/>
</dbReference>
<proteinExistence type="predicted"/>
<feature type="region of interest" description="Disordered" evidence="1">
    <location>
        <begin position="522"/>
        <end position="572"/>
    </location>
</feature>
<sequence>MTSRFQQLLMSDSDEDSNDEAVIMRRKARSSGAASAHATPPPASIATHSAPAALHTKQEQSGTATGTTGTPRSDSMAFSKPAVLQSNSRSEPQSKVPRSGSLQSRTPSVGGGSALEVPVPHRSGGGSGSACHTPENVSLRVATAPQEGTEASNMSSMDDVSQHARLQRGVASAAQGTPHESAADSFGSNGQQKNTKEGRHKGVVRRRRDNCSNERGGVPRKDELVIRPGRQDGATGAANKAPARLPPPPSRVSPRALRAAASRSASRANSPAEGQRTPGGGFFDAPPQIPSNRADAHAATPRTPQTSNIDGMAPLSARSRHTDANAQQQPSIPPRSGRHSNGSATPRTPAENMVRTDSPIEFEVARGTATSSTVNFNLEDTNTRTDDTISFQMDVATTPRVRASGGADNLRRHPQIPSPSAFDESPTPITTDESGQKVMRHRSKVRLTRTADGRQAWVLFSPRLGESAAAPIQEIPAPPKRLSHRAQDILLAKRRAVESDVRRRRAEAARLTAVSESRKSSILFQKDDEDTGGNASTESELQFESAPLSENRSQPRQRRHPAAATRSSKRLSISRRTRVHFSFPTSAFYSEAVAQQHTQGAQAANEVAWTRHVYDTMSSCAGVLRASGAVASCSDTEKVVLALQPVQVAPPDGATGTCGCVVYDQERDDALRRLISDGNAREEGVRRYLNLQPMQLANVEMQSMVDPPLESPVDSGNVPEGNQRAAGDQRGLATLGGLWCTAEALREDGRPATRKDATASRRILRICGGQALGVPLQPEDGTTLDVRCYELLLFPRESLSPSAVNYGSEGLTLGQLIAPPASSFPLTPRIVDDPVALKEYKKRLLTTKNRQMTIVNNEDDRDTFADTAAPDTGKVNEQYLTLTMVTISSRQKYTIELTLVLLPFRSSGVDGGKTVAEVPRFCPTTVMTYRRLQGLALSFSTKSAFLSAYKALLWATECDIVGVQSCEGEDAVSAGLGYSKLRVCATSSPMVPWVASFGRPADGTPREETYHGNCLDFAVLTLAAPPEAIQVTEPEPRDPLTLEDFVIVDGNGDGDDAVGDGDRSEQSVAEGRQQRRSSIFTSTLVRPRRTSDCDEGGSAANTDTIVGLTPYGVIRRAVNQKTSEVFDVRVMPRNRGRMAPTWDAAADAEWSEAGGQTVKAKQEHLLQQDVEAAIMMEYTSRLPFHSRVYGVLVDEQRYYIFQEPWISALALEQSVTGSAGRDAIEYNAKLKDLMQSTTVMSLKDFIHAILHPGDGARGMEEEVKLQLAHVLAAQLLLLITSLHGKGMLLGPCPPQRVLVRIKSGCSDAEKEEAQESAVELPDNRKEKKPTPPKVQSSDIQLFLPDLGVNSLAWSYERQQCGVLEYLPPLYVLEQMLSESIGKAERAWTVHDDWWTYLTLCFELFSSDGTALVAPSKSPLVSTPTPTLTHFFSPVNILDVWHEVVADSSAGDAGTASETVGVRVRRYVHQRVLKSISRSLDSWISTKAEELKYFGTTAARRGRRVVRAVPPQSGRQRRTIGISLAAAYLQSARETSEASSITFETEDGEDGEDVEGESANILEEMPWIFQVRDFFDTVLDAVFVRSACSVHGPALRLFSHPFFRTVSLPHIFDGTFVFSAAVSHFALQQLTKSKVQAALLAYRTRAYHVPMAIRPAMPLMITGSAYNTAGGAGSSAPLLTLSSLACQEEQTTHEHNQSIGRRGSEMNPSEGLVFSRTSSTSQGLNGVSSPRPQSPAAAPWSQQRLRSMYNPTEWQSIAALETEVRGALNTFGPRESVSSRRPSADQDFAAHQVTISNRATQSARRDAGAAHAYATSDASSSRCRDPREYEEVVDSARDARPARVAVNRRSRDNGVSALPTDAYDPPGTPAAVEESRLFEQAPPQETYHSHPTYWQDGRRPDFCKPSEREAEQRSRRDPQQPRRARRHGSDRDIEQNFNDLVTRHAHMQKNNEPRRQHRRVSSGAIASSRGSDNWERRQQRQPQDSRPSSHQSSHHLNSRPSSRHSDHHHAWPGQFLDSATLQKKGQPRCFSDPQNAAVDCLTIDMQTQRSLRSAASNSHHGGSILSVSGNVQIFHESSSEESYVLVPSDDEVDTQHGHGSVHQPNGVNRESPVPRNPRGSRSGEVASVRGNYFAF</sequence>
<keyword evidence="4" id="KW-1185">Reference proteome</keyword>
<evidence type="ECO:0000313" key="3">
    <source>
        <dbReference type="EMBL" id="KPI89608.1"/>
    </source>
</evidence>
<dbReference type="InterPro" id="IPR000719">
    <property type="entry name" value="Prot_kinase_dom"/>
</dbReference>
<feature type="region of interest" description="Disordered" evidence="1">
    <location>
        <begin position="1"/>
        <end position="354"/>
    </location>
</feature>
<organism evidence="3 4">
    <name type="scientific">Leptomonas seymouri</name>
    <dbReference type="NCBI Taxonomy" id="5684"/>
    <lineage>
        <taxon>Eukaryota</taxon>
        <taxon>Discoba</taxon>
        <taxon>Euglenozoa</taxon>
        <taxon>Kinetoplastea</taxon>
        <taxon>Metakinetoplastina</taxon>
        <taxon>Trypanosomatida</taxon>
        <taxon>Trypanosomatidae</taxon>
        <taxon>Leishmaniinae</taxon>
        <taxon>Leptomonas</taxon>
    </lineage>
</organism>
<dbReference type="GO" id="GO:0005524">
    <property type="term" value="F:ATP binding"/>
    <property type="evidence" value="ECO:0007669"/>
    <property type="project" value="InterPro"/>
</dbReference>
<feature type="compositionally biased region" description="Basic and acidic residues" evidence="1">
    <location>
        <begin position="1821"/>
        <end position="1840"/>
    </location>
</feature>
<feature type="region of interest" description="Disordered" evidence="1">
    <location>
        <begin position="2089"/>
        <end position="2134"/>
    </location>
</feature>
<feature type="compositionally biased region" description="Polar residues" evidence="1">
    <location>
        <begin position="1"/>
        <end position="10"/>
    </location>
</feature>
<comment type="caution">
    <text evidence="3">The sequence shown here is derived from an EMBL/GenBank/DDBJ whole genome shotgun (WGS) entry which is preliminary data.</text>
</comment>
<evidence type="ECO:0000259" key="2">
    <source>
        <dbReference type="PROSITE" id="PS50011"/>
    </source>
</evidence>
<dbReference type="PROSITE" id="PS50011">
    <property type="entry name" value="PROTEIN_KINASE_DOM"/>
    <property type="match status" value="1"/>
</dbReference>
<feature type="compositionally biased region" description="Basic residues" evidence="1">
    <location>
        <begin position="198"/>
        <end position="208"/>
    </location>
</feature>
<dbReference type="VEuPathDB" id="TriTrypDB:Lsey_0020_0220"/>
<feature type="compositionally biased region" description="Low complexity" evidence="1">
    <location>
        <begin position="30"/>
        <end position="53"/>
    </location>
</feature>
<feature type="compositionally biased region" description="Basic and acidic residues" evidence="1">
    <location>
        <begin position="209"/>
        <end position="225"/>
    </location>
</feature>
<feature type="compositionally biased region" description="Polar residues" evidence="1">
    <location>
        <begin position="59"/>
        <end position="73"/>
    </location>
</feature>
<evidence type="ECO:0000313" key="4">
    <source>
        <dbReference type="Proteomes" id="UP000038009"/>
    </source>
</evidence>
<accession>A0A0N1PDV5</accession>
<feature type="region of interest" description="Disordered" evidence="1">
    <location>
        <begin position="1051"/>
        <end position="1076"/>
    </location>
</feature>
<dbReference type="GO" id="GO:0004672">
    <property type="term" value="F:protein kinase activity"/>
    <property type="evidence" value="ECO:0007669"/>
    <property type="project" value="InterPro"/>
</dbReference>
<feature type="compositionally biased region" description="Polar residues" evidence="1">
    <location>
        <begin position="533"/>
        <end position="554"/>
    </location>
</feature>
<feature type="compositionally biased region" description="Low complexity" evidence="1">
    <location>
        <begin position="1727"/>
        <end position="1741"/>
    </location>
</feature>
<feature type="compositionally biased region" description="Polar residues" evidence="1">
    <location>
        <begin position="149"/>
        <end position="159"/>
    </location>
</feature>
<protein>
    <recommendedName>
        <fullName evidence="2">Protein kinase domain-containing protein</fullName>
    </recommendedName>
</protein>
<feature type="region of interest" description="Disordered" evidence="1">
    <location>
        <begin position="1688"/>
        <end position="1741"/>
    </location>
</feature>
<feature type="region of interest" description="Disordered" evidence="1">
    <location>
        <begin position="1946"/>
        <end position="2010"/>
    </location>
</feature>
<reference evidence="3 4" key="1">
    <citation type="journal article" date="2015" name="PLoS Pathog.">
        <title>Leptomonas seymouri: Adaptations to the Dixenous Life Cycle Analyzed by Genome Sequencing, Transcriptome Profiling and Co-infection with Leishmania donovani.</title>
        <authorList>
            <person name="Kraeva N."/>
            <person name="Butenko A."/>
            <person name="Hlavacova J."/>
            <person name="Kostygov A."/>
            <person name="Myskova J."/>
            <person name="Grybchuk D."/>
            <person name="Lestinova T."/>
            <person name="Votypka J."/>
            <person name="Volf P."/>
            <person name="Opperdoes F."/>
            <person name="Flegontov P."/>
            <person name="Lukes J."/>
            <person name="Yurchenko V."/>
        </authorList>
    </citation>
    <scope>NUCLEOTIDE SEQUENCE [LARGE SCALE GENOMIC DNA]</scope>
    <source>
        <strain evidence="3 4">ATCC 30220</strain>
    </source>
</reference>